<gene>
    <name evidence="1" type="ORF">J2736_006725</name>
</gene>
<proteinExistence type="predicted"/>
<protein>
    <submittedName>
        <fullName evidence="1">Uncharacterized protein</fullName>
    </submittedName>
</protein>
<dbReference type="EMBL" id="JAVDSB010000030">
    <property type="protein sequence ID" value="MDR6555463.1"/>
    <property type="molecule type" value="Genomic_DNA"/>
</dbReference>
<comment type="caution">
    <text evidence="1">The sequence shown here is derived from an EMBL/GenBank/DDBJ whole genome shotgun (WGS) entry which is preliminary data.</text>
</comment>
<dbReference type="RefSeq" id="WP_310502791.1">
    <property type="nucleotide sequence ID" value="NZ_JAVDSB010000030.1"/>
</dbReference>
<accession>A0ABU1P6R9</accession>
<dbReference type="Proteomes" id="UP001267290">
    <property type="component" value="Unassembled WGS sequence"/>
</dbReference>
<sequence length="57" mass="7222">MVHFYNMAINENIELDERYVAVRKMQQLRKVEKFTQERLKKKRDYQKEYKRRTQIEA</sequence>
<keyword evidence="2" id="KW-1185">Reference proteome</keyword>
<name>A0ABU1P6R9_9BACL</name>
<evidence type="ECO:0000313" key="1">
    <source>
        <dbReference type="EMBL" id="MDR6555463.1"/>
    </source>
</evidence>
<organism evidence="1 2">
    <name type="scientific">Paenibacillus qinlingensis</name>
    <dbReference type="NCBI Taxonomy" id="1837343"/>
    <lineage>
        <taxon>Bacteria</taxon>
        <taxon>Bacillati</taxon>
        <taxon>Bacillota</taxon>
        <taxon>Bacilli</taxon>
        <taxon>Bacillales</taxon>
        <taxon>Paenibacillaceae</taxon>
        <taxon>Paenibacillus</taxon>
    </lineage>
</organism>
<evidence type="ECO:0000313" key="2">
    <source>
        <dbReference type="Proteomes" id="UP001267290"/>
    </source>
</evidence>
<reference evidence="1 2" key="1">
    <citation type="submission" date="2023-07" db="EMBL/GenBank/DDBJ databases">
        <title>Sorghum-associated microbial communities from plants grown in Nebraska, USA.</title>
        <authorList>
            <person name="Schachtman D."/>
        </authorList>
    </citation>
    <scope>NUCLEOTIDE SEQUENCE [LARGE SCALE GENOMIC DNA]</scope>
    <source>
        <strain evidence="1 2">CC258</strain>
    </source>
</reference>